<dbReference type="EMBL" id="NHRJ02000001">
    <property type="protein sequence ID" value="PZE22698.1"/>
    <property type="molecule type" value="Genomic_DNA"/>
</dbReference>
<dbReference type="InterPro" id="IPR010690">
    <property type="entry name" value="YqfD"/>
</dbReference>
<organism evidence="2 3">
    <name type="scientific">Paenibacillus xerothermodurans</name>
    <dbReference type="NCBI Taxonomy" id="1977292"/>
    <lineage>
        <taxon>Bacteria</taxon>
        <taxon>Bacillati</taxon>
        <taxon>Bacillota</taxon>
        <taxon>Bacilli</taxon>
        <taxon>Bacillales</taxon>
        <taxon>Paenibacillaceae</taxon>
        <taxon>Paenibacillus</taxon>
    </lineage>
</organism>
<proteinExistence type="predicted"/>
<accession>A0A2W1P6L5</accession>
<feature type="transmembrane region" description="Helical" evidence="1">
    <location>
        <begin position="90"/>
        <end position="110"/>
    </location>
</feature>
<dbReference type="NCBIfam" id="TIGR02876">
    <property type="entry name" value="spore_yqfD"/>
    <property type="match status" value="1"/>
</dbReference>
<sequence>MKSTILLSLRGYVLLEIRGRRLERLVNRLVEKRISVWDIRFRAEDRAEMYMPLSDFFRLRPLLKETGCRMHVLKRVGFPFILTKLEQRKLFVLGVIGFVIGLYVLSSVVWQVRVVGNESISTDDILQAARQEGVYTLQWKFRLQNSDTLSKKLLSKLPNAAWVGVEVQGTHVVIKVVEAVLPEQQPLLSPRHLISSKNAMITSIFTEKGRPLVKPNTYVRKGDILISGILGDELNEQTVVAKGEVKGLVWYTPKVEVPLVRKYNVYTGEVKKRSYLVLGGRGLQLTGYGKLPFTHYETIPERKTLQWKDYVLPIGWLNERVMEVGTMEQPVELAEARMHGLERAKSEILQAAGDNARVVSEKILHEKTENGTVYMEVLLEVEESLALEQPIVPTIPTPAPTP</sequence>
<evidence type="ECO:0000256" key="1">
    <source>
        <dbReference type="SAM" id="Phobius"/>
    </source>
</evidence>
<reference evidence="2" key="1">
    <citation type="submission" date="2018-06" db="EMBL/GenBank/DDBJ databases">
        <title>Paenibacillus xerothermodurans sp. nov. an extremely dry heat resistant spore forming bacterium isolated from the soil of Cape Canaveral, Florida.</title>
        <authorList>
            <person name="Seuylemezian A."/>
            <person name="Kaur N."/>
            <person name="Patil P."/>
            <person name="Patil P."/>
            <person name="Mayilraj S."/>
            <person name="Vaishampayan P."/>
        </authorList>
    </citation>
    <scope>NUCLEOTIDE SEQUENCE [LARGE SCALE GENOMIC DNA]</scope>
    <source>
        <strain evidence="2">ATCC 27380</strain>
    </source>
</reference>
<dbReference type="OrthoDB" id="1640349at2"/>
<evidence type="ECO:0000313" key="3">
    <source>
        <dbReference type="Proteomes" id="UP000214746"/>
    </source>
</evidence>
<keyword evidence="1" id="KW-0472">Membrane</keyword>
<dbReference type="Pfam" id="PF06898">
    <property type="entry name" value="YqfD"/>
    <property type="match status" value="1"/>
</dbReference>
<evidence type="ECO:0000313" key="2">
    <source>
        <dbReference type="EMBL" id="PZE22698.1"/>
    </source>
</evidence>
<protein>
    <submittedName>
        <fullName evidence="2">Sporulation protein YqfD</fullName>
    </submittedName>
</protein>
<comment type="caution">
    <text evidence="2">The sequence shown here is derived from an EMBL/GenBank/DDBJ whole genome shotgun (WGS) entry which is preliminary data.</text>
</comment>
<dbReference type="AlphaFoldDB" id="A0A2W1P6L5"/>
<keyword evidence="3" id="KW-1185">Reference proteome</keyword>
<keyword evidence="1" id="KW-1133">Transmembrane helix</keyword>
<name>A0A2W1P6L5_PAEXE</name>
<dbReference type="PIRSF" id="PIRSF029895">
    <property type="entry name" value="SpoIV"/>
    <property type="match status" value="1"/>
</dbReference>
<gene>
    <name evidence="2" type="primary">yqfD</name>
    <name evidence="2" type="ORF">CBW46_002730</name>
</gene>
<keyword evidence="1" id="KW-0812">Transmembrane</keyword>
<dbReference type="RefSeq" id="WP_089198468.1">
    <property type="nucleotide sequence ID" value="NZ_NHRJ02000001.1"/>
</dbReference>
<dbReference type="Proteomes" id="UP000214746">
    <property type="component" value="Unassembled WGS sequence"/>
</dbReference>